<dbReference type="GO" id="GO:0005739">
    <property type="term" value="C:mitochondrion"/>
    <property type="evidence" value="ECO:0007669"/>
    <property type="project" value="TreeGrafter"/>
</dbReference>
<dbReference type="PANTHER" id="PTHR12286:SF5">
    <property type="entry name" value="SACCHAROPINE DEHYDROGENASE-LIKE OXIDOREDUCTASE"/>
    <property type="match status" value="1"/>
</dbReference>
<sequence>MRAKCLPAHLPEAEGKTELKSNVSIILCDVGDPTSLANMAKQTSLVLSCVGPYVFFGEPVVKACVENGTSCIDISGESQFLEGMYLNYNDKAGETGAYIIGSCGFDSIPADMGVLYTRDNLKGTLTAVESFFTVKSGPQGPALNDGTWKSAIYGVANKEKLKKIRREIGHKPLPVIGPKLKKRGPVFYKDEFNKYAIPFMDTDVPVVERTQQYLYSQLQETPVQYTAYAIIGGVRSVIKLMFAALLFSILAMCKCGRKLLIKYPDFFSGGFFKRKGQQRNR</sequence>
<dbReference type="Pfam" id="PF03435">
    <property type="entry name" value="Sacchrp_dh_NADP"/>
    <property type="match status" value="1"/>
</dbReference>
<dbReference type="InterPro" id="IPR051276">
    <property type="entry name" value="Saccharopine_DH-like_oxidrdct"/>
</dbReference>
<dbReference type="GO" id="GO:0009247">
    <property type="term" value="P:glycolipid biosynthetic process"/>
    <property type="evidence" value="ECO:0007669"/>
    <property type="project" value="TreeGrafter"/>
</dbReference>
<dbReference type="EMBL" id="JAPFRF010000002">
    <property type="protein sequence ID" value="KAJ7342116.1"/>
    <property type="molecule type" value="Genomic_DNA"/>
</dbReference>
<name>A0A9Q1B7G4_9SAUR</name>
<dbReference type="InterPro" id="IPR005097">
    <property type="entry name" value="Sacchrp_dh_NADP-bd"/>
</dbReference>
<organism evidence="5 6">
    <name type="scientific">Phrynocephalus forsythii</name>
    <dbReference type="NCBI Taxonomy" id="171643"/>
    <lineage>
        <taxon>Eukaryota</taxon>
        <taxon>Metazoa</taxon>
        <taxon>Chordata</taxon>
        <taxon>Craniata</taxon>
        <taxon>Vertebrata</taxon>
        <taxon>Euteleostomi</taxon>
        <taxon>Lepidosauria</taxon>
        <taxon>Squamata</taxon>
        <taxon>Bifurcata</taxon>
        <taxon>Unidentata</taxon>
        <taxon>Episquamata</taxon>
        <taxon>Toxicofera</taxon>
        <taxon>Iguania</taxon>
        <taxon>Acrodonta</taxon>
        <taxon>Agamidae</taxon>
        <taxon>Agaminae</taxon>
        <taxon>Phrynocephalus</taxon>
    </lineage>
</organism>
<accession>A0A9Q1B7G4</accession>
<feature type="domain" description="Saccharopine dehydrogenase NADP binding" evidence="4">
    <location>
        <begin position="17"/>
        <end position="100"/>
    </location>
</feature>
<comment type="caution">
    <text evidence="5">The sequence shown here is derived from an EMBL/GenBank/DDBJ whole genome shotgun (WGS) entry which is preliminary data.</text>
</comment>
<keyword evidence="3" id="KW-0472">Membrane</keyword>
<reference evidence="5" key="1">
    <citation type="journal article" date="2023" name="DNA Res.">
        <title>Chromosome-level genome assembly of Phrynocephalus forsythii using third-generation DNA sequencing and Hi-C analysis.</title>
        <authorList>
            <person name="Qi Y."/>
            <person name="Zhao W."/>
            <person name="Zhao Y."/>
            <person name="Niu C."/>
            <person name="Cao S."/>
            <person name="Zhang Y."/>
        </authorList>
    </citation>
    <scope>NUCLEOTIDE SEQUENCE</scope>
    <source>
        <tissue evidence="5">Muscle</tissue>
    </source>
</reference>
<feature type="transmembrane region" description="Helical" evidence="3">
    <location>
        <begin position="225"/>
        <end position="253"/>
    </location>
</feature>
<dbReference type="InterPro" id="IPR036291">
    <property type="entry name" value="NAD(P)-bd_dom_sf"/>
</dbReference>
<proteinExistence type="inferred from homology"/>
<evidence type="ECO:0000313" key="5">
    <source>
        <dbReference type="EMBL" id="KAJ7342116.1"/>
    </source>
</evidence>
<evidence type="ECO:0000259" key="4">
    <source>
        <dbReference type="Pfam" id="PF03435"/>
    </source>
</evidence>
<dbReference type="OrthoDB" id="10268090at2759"/>
<protein>
    <recommendedName>
        <fullName evidence="2">Saccharopine dehydrogenase-like oxidoreductase</fullName>
    </recommendedName>
</protein>
<dbReference type="SUPFAM" id="SSF51735">
    <property type="entry name" value="NAD(P)-binding Rossmann-fold domains"/>
    <property type="match status" value="1"/>
</dbReference>
<dbReference type="Gene3D" id="3.40.50.720">
    <property type="entry name" value="NAD(P)-binding Rossmann-like Domain"/>
    <property type="match status" value="1"/>
</dbReference>
<evidence type="ECO:0000256" key="2">
    <source>
        <dbReference type="ARBA" id="ARBA00039852"/>
    </source>
</evidence>
<evidence type="ECO:0000313" key="6">
    <source>
        <dbReference type="Proteomes" id="UP001142489"/>
    </source>
</evidence>
<dbReference type="Proteomes" id="UP001142489">
    <property type="component" value="Unassembled WGS sequence"/>
</dbReference>
<comment type="similarity">
    <text evidence="1">Belongs to the saccharopine dehydrogenase family.</text>
</comment>
<keyword evidence="6" id="KW-1185">Reference proteome</keyword>
<dbReference type="GO" id="GO:0005811">
    <property type="term" value="C:lipid droplet"/>
    <property type="evidence" value="ECO:0007669"/>
    <property type="project" value="TreeGrafter"/>
</dbReference>
<keyword evidence="3" id="KW-0812">Transmembrane</keyword>
<keyword evidence="3" id="KW-1133">Transmembrane helix</keyword>
<evidence type="ECO:0000256" key="1">
    <source>
        <dbReference type="ARBA" id="ARBA00038048"/>
    </source>
</evidence>
<dbReference type="PANTHER" id="PTHR12286">
    <property type="entry name" value="SACCHAROPINE DEHYDROGENASE-LIKE OXIDOREDUCTASE"/>
    <property type="match status" value="1"/>
</dbReference>
<dbReference type="GO" id="GO:0005886">
    <property type="term" value="C:plasma membrane"/>
    <property type="evidence" value="ECO:0007669"/>
    <property type="project" value="TreeGrafter"/>
</dbReference>
<gene>
    <name evidence="5" type="ORF">JRQ81_009047</name>
</gene>
<dbReference type="AlphaFoldDB" id="A0A9Q1B7G4"/>
<evidence type="ECO:0000256" key="3">
    <source>
        <dbReference type="SAM" id="Phobius"/>
    </source>
</evidence>